<reference evidence="1" key="1">
    <citation type="journal article" date="2022" name="IScience">
        <title>Evolution of zygomycete secretomes and the origins of terrestrial fungal ecologies.</title>
        <authorList>
            <person name="Chang Y."/>
            <person name="Wang Y."/>
            <person name="Mondo S."/>
            <person name="Ahrendt S."/>
            <person name="Andreopoulos W."/>
            <person name="Barry K."/>
            <person name="Beard J."/>
            <person name="Benny G.L."/>
            <person name="Blankenship S."/>
            <person name="Bonito G."/>
            <person name="Cuomo C."/>
            <person name="Desiro A."/>
            <person name="Gervers K.A."/>
            <person name="Hundley H."/>
            <person name="Kuo A."/>
            <person name="LaButti K."/>
            <person name="Lang B.F."/>
            <person name="Lipzen A."/>
            <person name="O'Donnell K."/>
            <person name="Pangilinan J."/>
            <person name="Reynolds N."/>
            <person name="Sandor L."/>
            <person name="Smith M.E."/>
            <person name="Tsang A."/>
            <person name="Grigoriev I.V."/>
            <person name="Stajich J.E."/>
            <person name="Spatafora J.W."/>
        </authorList>
    </citation>
    <scope>NUCLEOTIDE SEQUENCE</scope>
    <source>
        <strain evidence="1">RSA 2281</strain>
    </source>
</reference>
<comment type="caution">
    <text evidence="1">The sequence shown here is derived from an EMBL/GenBank/DDBJ whole genome shotgun (WGS) entry which is preliminary data.</text>
</comment>
<proteinExistence type="predicted"/>
<reference evidence="1" key="2">
    <citation type="submission" date="2023-02" db="EMBL/GenBank/DDBJ databases">
        <authorList>
            <consortium name="DOE Joint Genome Institute"/>
            <person name="Mondo S.J."/>
            <person name="Chang Y."/>
            <person name="Wang Y."/>
            <person name="Ahrendt S."/>
            <person name="Andreopoulos W."/>
            <person name="Barry K."/>
            <person name="Beard J."/>
            <person name="Benny G.L."/>
            <person name="Blankenship S."/>
            <person name="Bonito G."/>
            <person name="Cuomo C."/>
            <person name="Desiro A."/>
            <person name="Gervers K.A."/>
            <person name="Hundley H."/>
            <person name="Kuo A."/>
            <person name="LaButti K."/>
            <person name="Lang B.F."/>
            <person name="Lipzen A."/>
            <person name="O'Donnell K."/>
            <person name="Pangilinan J."/>
            <person name="Reynolds N."/>
            <person name="Sandor L."/>
            <person name="Smith M.W."/>
            <person name="Tsang A."/>
            <person name="Grigoriev I.V."/>
            <person name="Stajich J.E."/>
            <person name="Spatafora J.W."/>
        </authorList>
    </citation>
    <scope>NUCLEOTIDE SEQUENCE</scope>
    <source>
        <strain evidence="1">RSA 2281</strain>
    </source>
</reference>
<keyword evidence="2" id="KW-1185">Reference proteome</keyword>
<name>A0AAD5JVF1_9FUNG</name>
<protein>
    <submittedName>
        <fullName evidence="1">Uncharacterized protein</fullName>
    </submittedName>
</protein>
<evidence type="ECO:0000313" key="1">
    <source>
        <dbReference type="EMBL" id="KAI9255817.1"/>
    </source>
</evidence>
<organism evidence="1 2">
    <name type="scientific">Phascolomyces articulosus</name>
    <dbReference type="NCBI Taxonomy" id="60185"/>
    <lineage>
        <taxon>Eukaryota</taxon>
        <taxon>Fungi</taxon>
        <taxon>Fungi incertae sedis</taxon>
        <taxon>Mucoromycota</taxon>
        <taxon>Mucoromycotina</taxon>
        <taxon>Mucoromycetes</taxon>
        <taxon>Mucorales</taxon>
        <taxon>Lichtheimiaceae</taxon>
        <taxon>Phascolomyces</taxon>
    </lineage>
</organism>
<sequence length="131" mass="15014">MVSCLQSRSLLQDVYVSANTRVKSTITSINMELETGQEFKDIIVGKEAHKKRLATTKKVVCLMIVYYTALSTGPNDILRLVKNNTSLQYIIVYRVEEAGKYDVLRKNEIIRTLEKLQAFDCLQGRLPRRSE</sequence>
<dbReference type="AlphaFoldDB" id="A0AAD5JVF1"/>
<evidence type="ECO:0000313" key="2">
    <source>
        <dbReference type="Proteomes" id="UP001209540"/>
    </source>
</evidence>
<dbReference type="EMBL" id="JAIXMP010000022">
    <property type="protein sequence ID" value="KAI9255817.1"/>
    <property type="molecule type" value="Genomic_DNA"/>
</dbReference>
<gene>
    <name evidence="1" type="ORF">BDA99DRAFT_539952</name>
</gene>
<accession>A0AAD5JVF1</accession>
<dbReference type="Proteomes" id="UP001209540">
    <property type="component" value="Unassembled WGS sequence"/>
</dbReference>